<name>A0ABP5D839_9ACTN</name>
<keyword evidence="2" id="KW-1185">Reference proteome</keyword>
<proteinExistence type="predicted"/>
<dbReference type="EMBL" id="BAAAQM010000021">
    <property type="protein sequence ID" value="GAA1975626.1"/>
    <property type="molecule type" value="Genomic_DNA"/>
</dbReference>
<evidence type="ECO:0000313" key="2">
    <source>
        <dbReference type="Proteomes" id="UP001499854"/>
    </source>
</evidence>
<protein>
    <submittedName>
        <fullName evidence="1">Uncharacterized protein</fullName>
    </submittedName>
</protein>
<dbReference type="Proteomes" id="UP001499854">
    <property type="component" value="Unassembled WGS sequence"/>
</dbReference>
<sequence>MPENGPARIVEALALEAAPTTAVAEIAAIAIADAIRFRMMNLPFPDGMRSPPQVTPAEPFER</sequence>
<organism evidence="1 2">
    <name type="scientific">Catenulispora subtropica</name>
    <dbReference type="NCBI Taxonomy" id="450798"/>
    <lineage>
        <taxon>Bacteria</taxon>
        <taxon>Bacillati</taxon>
        <taxon>Actinomycetota</taxon>
        <taxon>Actinomycetes</taxon>
        <taxon>Catenulisporales</taxon>
        <taxon>Catenulisporaceae</taxon>
        <taxon>Catenulispora</taxon>
    </lineage>
</organism>
<comment type="caution">
    <text evidence="1">The sequence shown here is derived from an EMBL/GenBank/DDBJ whole genome shotgun (WGS) entry which is preliminary data.</text>
</comment>
<accession>A0ABP5D839</accession>
<reference evidence="2" key="1">
    <citation type="journal article" date="2019" name="Int. J. Syst. Evol. Microbiol.">
        <title>The Global Catalogue of Microorganisms (GCM) 10K type strain sequencing project: providing services to taxonomists for standard genome sequencing and annotation.</title>
        <authorList>
            <consortium name="The Broad Institute Genomics Platform"/>
            <consortium name="The Broad Institute Genome Sequencing Center for Infectious Disease"/>
            <person name="Wu L."/>
            <person name="Ma J."/>
        </authorList>
    </citation>
    <scope>NUCLEOTIDE SEQUENCE [LARGE SCALE GENOMIC DNA]</scope>
    <source>
        <strain evidence="2">JCM 16013</strain>
    </source>
</reference>
<gene>
    <name evidence="1" type="ORF">GCM10009838_39780</name>
</gene>
<evidence type="ECO:0000313" key="1">
    <source>
        <dbReference type="EMBL" id="GAA1975626.1"/>
    </source>
</evidence>